<evidence type="ECO:0000256" key="3">
    <source>
        <dbReference type="ARBA" id="ARBA00022801"/>
    </source>
</evidence>
<dbReference type="GO" id="GO:0006508">
    <property type="term" value="P:proteolysis"/>
    <property type="evidence" value="ECO:0007669"/>
    <property type="project" value="UniProtKB-KW"/>
</dbReference>
<dbReference type="InterPro" id="IPR043504">
    <property type="entry name" value="Peptidase_S1_PA_chymotrypsin"/>
</dbReference>
<keyword evidence="6" id="KW-0732">Signal</keyword>
<dbReference type="PANTHER" id="PTHR24276">
    <property type="entry name" value="POLYSERASE-RELATED"/>
    <property type="match status" value="1"/>
</dbReference>
<keyword evidence="3" id="KW-0378">Hydrolase</keyword>
<dbReference type="PRINTS" id="PR00722">
    <property type="entry name" value="CHYMOTRYPSIN"/>
</dbReference>
<feature type="domain" description="Peptidase S1" evidence="7">
    <location>
        <begin position="41"/>
        <end position="266"/>
    </location>
</feature>
<dbReference type="SUPFAM" id="SSF50494">
    <property type="entry name" value="Trypsin-like serine proteases"/>
    <property type="match status" value="1"/>
</dbReference>
<dbReference type="InterPro" id="IPR050430">
    <property type="entry name" value="Peptidase_S1"/>
</dbReference>
<keyword evidence="4" id="KW-0720">Serine protease</keyword>
<dbReference type="Proteomes" id="UP000838878">
    <property type="component" value="Chromosome 12"/>
</dbReference>
<dbReference type="InterPro" id="IPR009003">
    <property type="entry name" value="Peptidase_S1_PA"/>
</dbReference>
<dbReference type="PANTHER" id="PTHR24276:SF98">
    <property type="entry name" value="FI18310P1-RELATED"/>
    <property type="match status" value="1"/>
</dbReference>
<evidence type="ECO:0000256" key="4">
    <source>
        <dbReference type="ARBA" id="ARBA00022825"/>
    </source>
</evidence>
<gene>
    <name evidence="8" type="ORF">BINO364_LOCUS4511</name>
</gene>
<evidence type="ECO:0000256" key="5">
    <source>
        <dbReference type="ARBA" id="ARBA00023157"/>
    </source>
</evidence>
<keyword evidence="9" id="KW-1185">Reference proteome</keyword>
<evidence type="ECO:0000256" key="2">
    <source>
        <dbReference type="ARBA" id="ARBA00022670"/>
    </source>
</evidence>
<feature type="chain" id="PRO_5035430389" description="Peptidase S1 domain-containing protein" evidence="6">
    <location>
        <begin position="19"/>
        <end position="282"/>
    </location>
</feature>
<accession>A0A8J9V9U0</accession>
<evidence type="ECO:0000256" key="1">
    <source>
        <dbReference type="ARBA" id="ARBA00007664"/>
    </source>
</evidence>
<comment type="similarity">
    <text evidence="1">Belongs to the peptidase S1 family.</text>
</comment>
<dbReference type="InterPro" id="IPR001254">
    <property type="entry name" value="Trypsin_dom"/>
</dbReference>
<evidence type="ECO:0000313" key="9">
    <source>
        <dbReference type="Proteomes" id="UP000838878"/>
    </source>
</evidence>
<keyword evidence="5" id="KW-1015">Disulfide bond</keyword>
<protein>
    <recommendedName>
        <fullName evidence="7">Peptidase S1 domain-containing protein</fullName>
    </recommendedName>
</protein>
<dbReference type="SMART" id="SM00020">
    <property type="entry name" value="Tryp_SPc"/>
    <property type="match status" value="1"/>
</dbReference>
<organism evidence="8 9">
    <name type="scientific">Brenthis ino</name>
    <name type="common">lesser marbled fritillary</name>
    <dbReference type="NCBI Taxonomy" id="405034"/>
    <lineage>
        <taxon>Eukaryota</taxon>
        <taxon>Metazoa</taxon>
        <taxon>Ecdysozoa</taxon>
        <taxon>Arthropoda</taxon>
        <taxon>Hexapoda</taxon>
        <taxon>Insecta</taxon>
        <taxon>Pterygota</taxon>
        <taxon>Neoptera</taxon>
        <taxon>Endopterygota</taxon>
        <taxon>Lepidoptera</taxon>
        <taxon>Glossata</taxon>
        <taxon>Ditrysia</taxon>
        <taxon>Papilionoidea</taxon>
        <taxon>Nymphalidae</taxon>
        <taxon>Heliconiinae</taxon>
        <taxon>Argynnini</taxon>
        <taxon>Brenthis</taxon>
    </lineage>
</organism>
<dbReference type="OrthoDB" id="7726766at2759"/>
<dbReference type="GO" id="GO:0004252">
    <property type="term" value="F:serine-type endopeptidase activity"/>
    <property type="evidence" value="ECO:0007669"/>
    <property type="project" value="InterPro"/>
</dbReference>
<dbReference type="EMBL" id="OV170232">
    <property type="protein sequence ID" value="CAH0717968.1"/>
    <property type="molecule type" value="Genomic_DNA"/>
</dbReference>
<evidence type="ECO:0000259" key="7">
    <source>
        <dbReference type="PROSITE" id="PS50240"/>
    </source>
</evidence>
<feature type="signal peptide" evidence="6">
    <location>
        <begin position="1"/>
        <end position="18"/>
    </location>
</feature>
<feature type="non-terminal residue" evidence="8">
    <location>
        <position position="282"/>
    </location>
</feature>
<dbReference type="AlphaFoldDB" id="A0A8J9V9U0"/>
<dbReference type="InterPro" id="IPR001314">
    <property type="entry name" value="Peptidase_S1A"/>
</dbReference>
<keyword evidence="2" id="KW-0645">Protease</keyword>
<proteinExistence type="inferred from homology"/>
<reference evidence="8" key="1">
    <citation type="submission" date="2021-12" db="EMBL/GenBank/DDBJ databases">
        <authorList>
            <person name="Martin H S."/>
        </authorList>
    </citation>
    <scope>NUCLEOTIDE SEQUENCE</scope>
</reference>
<evidence type="ECO:0000256" key="6">
    <source>
        <dbReference type="SAM" id="SignalP"/>
    </source>
</evidence>
<dbReference type="Pfam" id="PF00089">
    <property type="entry name" value="Trypsin"/>
    <property type="match status" value="1"/>
</dbReference>
<dbReference type="PROSITE" id="PS50240">
    <property type="entry name" value="TRYPSIN_DOM"/>
    <property type="match status" value="1"/>
</dbReference>
<name>A0A8J9V9U0_9NEOP</name>
<sequence>MKIHVIFSCTLILNVVMTLKTNTSLKKQFTEHSTVNDNKAFPYMAAILQKTAYLSSGALIDESWVLTGADSLYTIRESSRTLRVRLGTVNYKKGGYLTPIKFFEIHPYFDDSKPQFDVALIKLPHPVVMTPSLNPIKLQKRPTILAAMHFTVTSWPIYKQKKVYKHGVYNNLERALTVKYLHPSNRERCSEELDALVPDEDKALICLHPGIDSDPCQRDVGAPVVLNGVLWGIVSSWISEDCDIEPVLVTMVSNSNISSWIHSTIHGKRWRRKYIGNNNNLI</sequence>
<evidence type="ECO:0000313" key="8">
    <source>
        <dbReference type="EMBL" id="CAH0717968.1"/>
    </source>
</evidence>
<dbReference type="Gene3D" id="2.40.10.10">
    <property type="entry name" value="Trypsin-like serine proteases"/>
    <property type="match status" value="2"/>
</dbReference>